<organism evidence="1">
    <name type="scientific">Virus NIOZ-UU159</name>
    <dbReference type="NCBI Taxonomy" id="2763270"/>
    <lineage>
        <taxon>Viruses</taxon>
    </lineage>
</organism>
<dbReference type="EMBL" id="MW030603">
    <property type="protein sequence ID" value="QPI16788.1"/>
    <property type="molecule type" value="Genomic_DNA"/>
</dbReference>
<evidence type="ECO:0000313" key="1">
    <source>
        <dbReference type="EMBL" id="QPI16788.1"/>
    </source>
</evidence>
<protein>
    <submittedName>
        <fullName evidence="1">Uncharacterized protein</fullName>
    </submittedName>
</protein>
<name>A0A7S9SUX4_9VIRU</name>
<gene>
    <name evidence="1" type="ORF">NIOZUU159_00283</name>
</gene>
<proteinExistence type="predicted"/>
<reference evidence="1" key="1">
    <citation type="submission" date="2020-08" db="EMBL/GenBank/DDBJ databases">
        <title>Bridging the membrane lipid divide: bacteria of the FCB group superphylum have the potential to synthesize archaeal ether lipids.</title>
        <authorList>
            <person name="Villanueva L."/>
            <person name="von Meijenfeldt F.A.B."/>
            <person name="Westbye A.B."/>
            <person name="Yadav S."/>
            <person name="Hopmans E.C."/>
            <person name="Dutilh B.E."/>
            <person name="Sinninghe Damste J.S."/>
        </authorList>
    </citation>
    <scope>NUCLEOTIDE SEQUENCE</scope>
    <source>
        <strain evidence="1">NIOZ-UU159</strain>
    </source>
</reference>
<accession>A0A7S9SUX4</accession>
<sequence>MTAIMMSRSQMIDALPDDILRECAKYICIPPVSLLKEIEHYGKIRKILFWAKQFKYNDLSDFHYKLLKIWYQEKASNYINELDAEHEGVCDLVMSYDKNEQNNIFIEIIKKLLMDINFNNIGNITQKYEKYYKNTQYMGC</sequence>